<evidence type="ECO:0000256" key="1">
    <source>
        <dbReference type="SAM" id="Phobius"/>
    </source>
</evidence>
<organism evidence="2 3">
    <name type="scientific">Synoicihabitans lomoniglobus</name>
    <dbReference type="NCBI Taxonomy" id="2909285"/>
    <lineage>
        <taxon>Bacteria</taxon>
        <taxon>Pseudomonadati</taxon>
        <taxon>Verrucomicrobiota</taxon>
        <taxon>Opitutia</taxon>
        <taxon>Opitutales</taxon>
        <taxon>Opitutaceae</taxon>
        <taxon>Synoicihabitans</taxon>
    </lineage>
</organism>
<reference evidence="2" key="1">
    <citation type="submission" date="2023-03" db="EMBL/GenBank/DDBJ databases">
        <title>Lomoglobus Profundus gen. nov., sp. nov., a novel member of the phylum Verrucomicrobia, isolated from deep-marine sediment of South China Sea.</title>
        <authorList>
            <person name="Ahmad T."/>
            <person name="Ishaq S.E."/>
            <person name="Wang F."/>
        </authorList>
    </citation>
    <scope>NUCLEOTIDE SEQUENCE</scope>
    <source>
        <strain evidence="2">LMO-M01</strain>
    </source>
</reference>
<dbReference type="RefSeq" id="WP_330929802.1">
    <property type="nucleotide sequence ID" value="NZ_CP119075.1"/>
</dbReference>
<sequence length="576" mass="61620">MGLFVGKGEFASRLPQLDSPLHMTKVPSHRSSLIMAAAMVLGGVGLAFGAWMLPVNLLALPTALLAEAGRRTPTVAAIGEDLLAREKLGPASLLWRAAEAVGDQRAPELAAALQRETERQPALVPWGGWDPFLEPLFDRAENTGRTESTPVLAFFVTREARTSLASFLGNTRSAGVRALLALRQIDRTQQFVPAMRPGGQALDATILLAALLYQGEHLSDPLQREMRELAETAVAANDLTVIEPFLLDLLSLGKRLDWIQFTEFSRLVESTKTVGEYAHLSRLAPDDLAIIYAAAVASDSADAVATYLIRYGRQGLEDLQLALGYGRGAVQQLLTRNVPVSREAGPTLGAVAAFGLLHPHVLLGAKYLGMLLGAFLVFRGVDRLFAARTAGGALPHLSSGALAILSAALIVVATEPFLLKAAPPSEFQFSLAIPVLANITDGASVELTKPTSAMDSSTLLTIGFFAALQIAMYLICLMKIGEVNRRDVSPLVKLKLMENEENLFDGGLYVGIGGTATALVFQVLGLIDPNLLAAYSSNLFGITCVALVKIRHVRPYKCKLILEGQEALAAMQPSTR</sequence>
<accession>A0AAE9ZV02</accession>
<feature type="transmembrane region" description="Helical" evidence="1">
    <location>
        <begin position="393"/>
        <end position="413"/>
    </location>
</feature>
<name>A0AAE9ZV02_9BACT</name>
<dbReference type="KEGG" id="slom:PXH66_14755"/>
<keyword evidence="1" id="KW-0472">Membrane</keyword>
<keyword evidence="3" id="KW-1185">Reference proteome</keyword>
<feature type="transmembrane region" description="Helical" evidence="1">
    <location>
        <begin position="33"/>
        <end position="53"/>
    </location>
</feature>
<feature type="transmembrane region" description="Helical" evidence="1">
    <location>
        <begin position="361"/>
        <end position="381"/>
    </location>
</feature>
<dbReference type="EMBL" id="CP119075">
    <property type="protein sequence ID" value="WED63594.1"/>
    <property type="molecule type" value="Genomic_DNA"/>
</dbReference>
<feature type="transmembrane region" description="Helical" evidence="1">
    <location>
        <begin position="459"/>
        <end position="481"/>
    </location>
</feature>
<keyword evidence="1" id="KW-1133">Transmembrane helix</keyword>
<dbReference type="Proteomes" id="UP001218638">
    <property type="component" value="Chromosome"/>
</dbReference>
<keyword evidence="1" id="KW-0812">Transmembrane</keyword>
<dbReference type="AlphaFoldDB" id="A0AAE9ZV02"/>
<evidence type="ECO:0000313" key="3">
    <source>
        <dbReference type="Proteomes" id="UP001218638"/>
    </source>
</evidence>
<feature type="transmembrane region" description="Helical" evidence="1">
    <location>
        <begin position="502"/>
        <end position="525"/>
    </location>
</feature>
<proteinExistence type="predicted"/>
<gene>
    <name evidence="2" type="ORF">PXH66_14755</name>
</gene>
<protein>
    <submittedName>
        <fullName evidence="2">Uncharacterized protein</fullName>
    </submittedName>
</protein>
<evidence type="ECO:0000313" key="2">
    <source>
        <dbReference type="EMBL" id="WED63594.1"/>
    </source>
</evidence>
<feature type="transmembrane region" description="Helical" evidence="1">
    <location>
        <begin position="531"/>
        <end position="550"/>
    </location>
</feature>